<evidence type="ECO:0008006" key="3">
    <source>
        <dbReference type="Google" id="ProtNLM"/>
    </source>
</evidence>
<organism evidence="1 2">
    <name type="scientific">Allocatelliglobosispora scoriae</name>
    <dbReference type="NCBI Taxonomy" id="643052"/>
    <lineage>
        <taxon>Bacteria</taxon>
        <taxon>Bacillati</taxon>
        <taxon>Actinomycetota</taxon>
        <taxon>Actinomycetes</taxon>
        <taxon>Micromonosporales</taxon>
        <taxon>Micromonosporaceae</taxon>
        <taxon>Allocatelliglobosispora</taxon>
    </lineage>
</organism>
<sequence length="192" mass="20583">MRTMGADHVDEALAELRRALTPHVTRDWFQPAGELTWTCWATAVHIAHDLLAYAGQVAGRPADAYLPLDLTVPAETPPAEVLRVIDACGALLSSAITTADPASRAWHWGPTDPGGFAALGVDEILMHTHDITRGLGVDWRPPADLCASVLARLFPDAPPGDPADVLLWCTGRAELGDRPRLSSWTLKAALDS</sequence>
<dbReference type="SUPFAM" id="SSF109854">
    <property type="entry name" value="DinB/YfiT-like putative metalloenzymes"/>
    <property type="match status" value="1"/>
</dbReference>
<dbReference type="EMBL" id="JACHMN010000001">
    <property type="protein sequence ID" value="MBB5867140.1"/>
    <property type="molecule type" value="Genomic_DNA"/>
</dbReference>
<reference evidence="1 2" key="1">
    <citation type="submission" date="2020-08" db="EMBL/GenBank/DDBJ databases">
        <title>Sequencing the genomes of 1000 actinobacteria strains.</title>
        <authorList>
            <person name="Klenk H.-P."/>
        </authorList>
    </citation>
    <scope>NUCLEOTIDE SEQUENCE [LARGE SCALE GENOMIC DNA]</scope>
    <source>
        <strain evidence="1 2">DSM 45362</strain>
    </source>
</reference>
<protein>
    <recommendedName>
        <fullName evidence="3">Mycothiol-dependent maleylpyruvate isomerase metal-binding domain-containing protein</fullName>
    </recommendedName>
</protein>
<accession>A0A841BJZ5</accession>
<evidence type="ECO:0000313" key="1">
    <source>
        <dbReference type="EMBL" id="MBB5867140.1"/>
    </source>
</evidence>
<proteinExistence type="predicted"/>
<dbReference type="InterPro" id="IPR034660">
    <property type="entry name" value="DinB/YfiT-like"/>
</dbReference>
<evidence type="ECO:0000313" key="2">
    <source>
        <dbReference type="Proteomes" id="UP000587527"/>
    </source>
</evidence>
<comment type="caution">
    <text evidence="1">The sequence shown here is derived from an EMBL/GenBank/DDBJ whole genome shotgun (WGS) entry which is preliminary data.</text>
</comment>
<name>A0A841BJZ5_9ACTN</name>
<dbReference type="AlphaFoldDB" id="A0A841BJZ5"/>
<gene>
    <name evidence="1" type="ORF">F4553_000519</name>
</gene>
<dbReference type="Proteomes" id="UP000587527">
    <property type="component" value="Unassembled WGS sequence"/>
</dbReference>
<keyword evidence="2" id="KW-1185">Reference proteome</keyword>